<evidence type="ECO:0000313" key="2">
    <source>
        <dbReference type="Proteomes" id="UP000578112"/>
    </source>
</evidence>
<keyword evidence="2" id="KW-1185">Reference proteome</keyword>
<organism evidence="1 2">
    <name type="scientific">Actinoplanes digitatis</name>
    <dbReference type="NCBI Taxonomy" id="1868"/>
    <lineage>
        <taxon>Bacteria</taxon>
        <taxon>Bacillati</taxon>
        <taxon>Actinomycetota</taxon>
        <taxon>Actinomycetes</taxon>
        <taxon>Micromonosporales</taxon>
        <taxon>Micromonosporaceae</taxon>
        <taxon>Actinoplanes</taxon>
    </lineage>
</organism>
<dbReference type="EMBL" id="JACHNH010000001">
    <property type="protein sequence ID" value="MBB4762832.1"/>
    <property type="molecule type" value="Genomic_DNA"/>
</dbReference>
<comment type="caution">
    <text evidence="1">The sequence shown here is derived from an EMBL/GenBank/DDBJ whole genome shotgun (WGS) entry which is preliminary data.</text>
</comment>
<reference evidence="1 2" key="1">
    <citation type="submission" date="2020-08" db="EMBL/GenBank/DDBJ databases">
        <title>Sequencing the genomes of 1000 actinobacteria strains.</title>
        <authorList>
            <person name="Klenk H.-P."/>
        </authorList>
    </citation>
    <scope>NUCLEOTIDE SEQUENCE [LARGE SCALE GENOMIC DNA]</scope>
    <source>
        <strain evidence="1 2">DSM 43149</strain>
    </source>
</reference>
<name>A0A7W7MQL7_9ACTN</name>
<dbReference type="RefSeq" id="WP_184994225.1">
    <property type="nucleotide sequence ID" value="NZ_BOMK01000006.1"/>
</dbReference>
<accession>A0A7W7MQL7</accession>
<evidence type="ECO:0000313" key="1">
    <source>
        <dbReference type="EMBL" id="MBB4762832.1"/>
    </source>
</evidence>
<protein>
    <recommendedName>
        <fullName evidence="3">DUF4393 domain-containing protein</fullName>
    </recommendedName>
</protein>
<proteinExistence type="predicted"/>
<gene>
    <name evidence="1" type="ORF">BJ971_003388</name>
</gene>
<evidence type="ECO:0008006" key="3">
    <source>
        <dbReference type="Google" id="ProtNLM"/>
    </source>
</evidence>
<dbReference type="Proteomes" id="UP000578112">
    <property type="component" value="Unassembled WGS sequence"/>
</dbReference>
<dbReference type="AlphaFoldDB" id="A0A7W7MQL7"/>
<sequence length="239" mass="25063">MSEIGDRAAAIVQRAAGNTVSPAVAALMTAAGVVTGHLELAAWAVPVSALAGSATEESVALVRRLWVTEGVEDFADAVEAETGKPIEDLLAEEGVTRKARQLLGEAVASAATTADEWKVRTLARAFVVGATDGTKVDEMRILVRLLEDFEGADARFLAAAFNGGEGGSSFTASDLNKRDEGLGLSTPFILQKLRGIQLIELVKSGANRSDRQETFGLTHSGRCCALMLMHIDGHTQAAS</sequence>